<evidence type="ECO:0000313" key="2">
    <source>
        <dbReference type="Proteomes" id="UP001054252"/>
    </source>
</evidence>
<accession>A0AAV5JJ84</accession>
<reference evidence="1 2" key="1">
    <citation type="journal article" date="2021" name="Commun. Biol.">
        <title>The genome of Shorea leprosula (Dipterocarpaceae) highlights the ecological relevance of drought in aseasonal tropical rainforests.</title>
        <authorList>
            <person name="Ng K.K.S."/>
            <person name="Kobayashi M.J."/>
            <person name="Fawcett J.A."/>
            <person name="Hatakeyama M."/>
            <person name="Paape T."/>
            <person name="Ng C.H."/>
            <person name="Ang C.C."/>
            <person name="Tnah L.H."/>
            <person name="Lee C.T."/>
            <person name="Nishiyama T."/>
            <person name="Sese J."/>
            <person name="O'Brien M.J."/>
            <person name="Copetti D."/>
            <person name="Mohd Noor M.I."/>
            <person name="Ong R.C."/>
            <person name="Putra M."/>
            <person name="Sireger I.Z."/>
            <person name="Indrioko S."/>
            <person name="Kosugi Y."/>
            <person name="Izuno A."/>
            <person name="Isagi Y."/>
            <person name="Lee S.L."/>
            <person name="Shimizu K.K."/>
        </authorList>
    </citation>
    <scope>NUCLEOTIDE SEQUENCE [LARGE SCALE GENOMIC DNA]</scope>
    <source>
        <strain evidence="1">214</strain>
    </source>
</reference>
<proteinExistence type="predicted"/>
<evidence type="ECO:0000313" key="1">
    <source>
        <dbReference type="EMBL" id="GKV11433.1"/>
    </source>
</evidence>
<keyword evidence="2" id="KW-1185">Reference proteome</keyword>
<dbReference type="EMBL" id="BPVZ01000034">
    <property type="protein sequence ID" value="GKV11433.1"/>
    <property type="molecule type" value="Genomic_DNA"/>
</dbReference>
<name>A0AAV5JJ84_9ROSI</name>
<dbReference type="AlphaFoldDB" id="A0AAV5JJ84"/>
<organism evidence="1 2">
    <name type="scientific">Rubroshorea leprosula</name>
    <dbReference type="NCBI Taxonomy" id="152421"/>
    <lineage>
        <taxon>Eukaryota</taxon>
        <taxon>Viridiplantae</taxon>
        <taxon>Streptophyta</taxon>
        <taxon>Embryophyta</taxon>
        <taxon>Tracheophyta</taxon>
        <taxon>Spermatophyta</taxon>
        <taxon>Magnoliopsida</taxon>
        <taxon>eudicotyledons</taxon>
        <taxon>Gunneridae</taxon>
        <taxon>Pentapetalae</taxon>
        <taxon>rosids</taxon>
        <taxon>malvids</taxon>
        <taxon>Malvales</taxon>
        <taxon>Dipterocarpaceae</taxon>
        <taxon>Rubroshorea</taxon>
    </lineage>
</organism>
<gene>
    <name evidence="1" type="ORF">SLEP1_g22694</name>
</gene>
<sequence>MGSSRSFCQLALRLSAWFYASEEVKPRTGKPREVTS</sequence>
<protein>
    <submittedName>
        <fullName evidence="1">Uncharacterized protein</fullName>
    </submittedName>
</protein>
<dbReference type="Proteomes" id="UP001054252">
    <property type="component" value="Unassembled WGS sequence"/>
</dbReference>
<comment type="caution">
    <text evidence="1">The sequence shown here is derived from an EMBL/GenBank/DDBJ whole genome shotgun (WGS) entry which is preliminary data.</text>
</comment>